<reference evidence="3 4" key="3">
    <citation type="journal article" date="2019" name="Int. J. Syst. Evol. Microbiol.">
        <title>Anaerobacillus isosaccharinicus sp. nov., an alkaliphilic bacterium which degrades isosaccharinic acid.</title>
        <authorList>
            <person name="Bassil N.M."/>
            <person name="Lloyd J.R."/>
        </authorList>
    </citation>
    <scope>NUCLEOTIDE SEQUENCE [LARGE SCALE GENOMIC DNA]</scope>
    <source>
        <strain evidence="3 4">NB2006</strain>
    </source>
</reference>
<reference evidence="3 4" key="2">
    <citation type="journal article" date="2017" name="Genome Announc.">
        <title>Draft Genome Sequences of Four Alkaliphilic Bacteria Belonging to the Anaerobacillus Genus.</title>
        <authorList>
            <person name="Bassil N.M."/>
            <person name="Lloyd J.R."/>
        </authorList>
    </citation>
    <scope>NUCLEOTIDE SEQUENCE [LARGE SCALE GENOMIC DNA]</scope>
    <source>
        <strain evidence="3 4">NB2006</strain>
    </source>
</reference>
<protein>
    <submittedName>
        <fullName evidence="3">NERD domain-containing protein</fullName>
    </submittedName>
</protein>
<proteinExistence type="predicted"/>
<dbReference type="Pfam" id="PF08378">
    <property type="entry name" value="NERD"/>
    <property type="match status" value="1"/>
</dbReference>
<accession>A0A1S2LRR0</accession>
<keyword evidence="4" id="KW-1185">Reference proteome</keyword>
<evidence type="ECO:0000313" key="3">
    <source>
        <dbReference type="EMBL" id="QOY36268.1"/>
    </source>
</evidence>
<feature type="domain" description="NERD" evidence="1">
    <location>
        <begin position="37"/>
        <end position="147"/>
    </location>
</feature>
<dbReference type="OrthoDB" id="2164794at2"/>
<evidence type="ECO:0000313" key="2">
    <source>
        <dbReference type="EMBL" id="OIJ15076.1"/>
    </source>
</evidence>
<dbReference type="Proteomes" id="UP000180175">
    <property type="component" value="Chromosome"/>
</dbReference>
<gene>
    <name evidence="3" type="ORF">AWH56_000785</name>
    <name evidence="2" type="ORF">AWH56_12745</name>
</gene>
<dbReference type="EMBL" id="LQXD01000109">
    <property type="protein sequence ID" value="OIJ15076.1"/>
    <property type="molecule type" value="Genomic_DNA"/>
</dbReference>
<dbReference type="PROSITE" id="PS50965">
    <property type="entry name" value="NERD"/>
    <property type="match status" value="1"/>
</dbReference>
<dbReference type="KEGG" id="aia:AWH56_000785"/>
<dbReference type="EMBL" id="CP063356">
    <property type="protein sequence ID" value="QOY36268.1"/>
    <property type="molecule type" value="Genomic_DNA"/>
</dbReference>
<dbReference type="AlphaFoldDB" id="A0A1S2LRR0"/>
<sequence>MIIKSRIESKQLNILRCLDKRGILTEKEVSNYHSLEKGFIGEQKFDRWLEGLSEGTLILSDLLLECNNTFFQIDSLIISETTIYLIEVKNYEGDFLIEKDKWYTVAGAEIKNPLLQLERCEGLLRKLLHVLGYKIPIEAYLTFVNPEFHLYQAPLKSSIIFPTQLKRFIKKLNMTPSKVTTKHINLAEKLISLHTNNYSFIRLPDYNFENIPKGITCQYCHSYLNKHDTFTLVCKECNKKETVIVAVLRSIEEFKILFPEKRATLITIYDWCKIIDSKKTIKRILATNYKQIGHGRSSYYI</sequence>
<dbReference type="RefSeq" id="WP_071317466.1">
    <property type="nucleotide sequence ID" value="NZ_CP063356.2"/>
</dbReference>
<evidence type="ECO:0000259" key="1">
    <source>
        <dbReference type="PROSITE" id="PS50965"/>
    </source>
</evidence>
<organism evidence="2 4">
    <name type="scientific">Anaerobacillus isosaccharinicus</name>
    <dbReference type="NCBI Taxonomy" id="1532552"/>
    <lineage>
        <taxon>Bacteria</taxon>
        <taxon>Bacillati</taxon>
        <taxon>Bacillota</taxon>
        <taxon>Bacilli</taxon>
        <taxon>Bacillales</taxon>
        <taxon>Bacillaceae</taxon>
        <taxon>Anaerobacillus</taxon>
    </lineage>
</organism>
<dbReference type="InterPro" id="IPR011528">
    <property type="entry name" value="NERD"/>
</dbReference>
<name>A0A1S2LRR0_9BACI</name>
<reference evidence="3" key="4">
    <citation type="submission" date="2020-10" db="EMBL/GenBank/DDBJ databases">
        <authorList>
            <person name="Bassil N.M."/>
            <person name="Lloyd J.R."/>
        </authorList>
    </citation>
    <scope>NUCLEOTIDE SEQUENCE</scope>
    <source>
        <strain evidence="3">NB2006</strain>
    </source>
</reference>
<reference evidence="2 4" key="1">
    <citation type="submission" date="2016-10" db="EMBL/GenBank/DDBJ databases">
        <title>Draft genome sequences of four alkaliphilic bacteria belonging to the Anaerobacillus genus.</title>
        <authorList>
            <person name="Bassil N.M."/>
            <person name="Lloyd J.R."/>
        </authorList>
    </citation>
    <scope>NUCLEOTIDE SEQUENCE [LARGE SCALE GENOMIC DNA]</scope>
    <source>
        <strain evidence="2 4">NB2006</strain>
    </source>
</reference>
<evidence type="ECO:0000313" key="4">
    <source>
        <dbReference type="Proteomes" id="UP000180175"/>
    </source>
</evidence>